<dbReference type="Gene3D" id="1.25.10.10">
    <property type="entry name" value="Leucine-rich Repeat Variant"/>
    <property type="match status" value="1"/>
</dbReference>
<keyword evidence="3" id="KW-0653">Protein transport</keyword>
<evidence type="ECO:0000256" key="2">
    <source>
        <dbReference type="ARBA" id="ARBA00022448"/>
    </source>
</evidence>
<dbReference type="InterPro" id="IPR016024">
    <property type="entry name" value="ARM-type_fold"/>
</dbReference>
<dbReference type="InterPro" id="IPR011989">
    <property type="entry name" value="ARM-like"/>
</dbReference>
<evidence type="ECO:0000313" key="5">
    <source>
        <dbReference type="EMBL" id="CAG9330212.1"/>
    </source>
</evidence>
<feature type="region of interest" description="Disordered" evidence="4">
    <location>
        <begin position="24"/>
        <end position="55"/>
    </location>
</feature>
<name>A0AAU9JQX9_9CILI</name>
<dbReference type="SUPFAM" id="SSF48371">
    <property type="entry name" value="ARM repeat"/>
    <property type="match status" value="1"/>
</dbReference>
<reference evidence="5" key="1">
    <citation type="submission" date="2021-09" db="EMBL/GenBank/DDBJ databases">
        <authorList>
            <consortium name="AG Swart"/>
            <person name="Singh M."/>
            <person name="Singh A."/>
            <person name="Seah K."/>
            <person name="Emmerich C."/>
        </authorList>
    </citation>
    <scope>NUCLEOTIDE SEQUENCE</scope>
    <source>
        <strain evidence="5">ATCC30299</strain>
    </source>
</reference>
<comment type="caution">
    <text evidence="5">The sequence shown here is derived from an EMBL/GenBank/DDBJ whole genome shotgun (WGS) entry which is preliminary data.</text>
</comment>
<evidence type="ECO:0000256" key="4">
    <source>
        <dbReference type="SAM" id="MobiDB-lite"/>
    </source>
</evidence>
<dbReference type="PANTHER" id="PTHR23316">
    <property type="entry name" value="IMPORTIN ALPHA"/>
    <property type="match status" value="1"/>
</dbReference>
<evidence type="ECO:0000256" key="1">
    <source>
        <dbReference type="ARBA" id="ARBA00010394"/>
    </source>
</evidence>
<proteinExistence type="inferred from homology"/>
<dbReference type="InterPro" id="IPR000225">
    <property type="entry name" value="Armadillo"/>
</dbReference>
<sequence length="435" mass="49887">MEQNFGFAQNPSSSFFCFRETNNPAHISDNNNPSDTSRNEISSSTSQMSLPNTHSNSIEESSILEAIDKINSDDQKLQYEGLQLLRKEVSRENNSPINLIIRSGICERILDLASTKSDDKFIFEAVWTLSKILSGTFEQASYLMHLNVIPFLFTLFDKNNEDLKEQLMRGFGNIAADNSTWRNWIINYEMFSCIIELCNNVNFNNTNLIKTYCWAVSNFIQGNPPPKTEKVLPFASFLYKVIIEVQDQETLIEASLGCSYPTELDPSIEIFQKELFLKKIIKQLSSRKTLLLKASLKILKNIGEEMDNAFSILFKLGFFKKTEGLLCHQKKSIRREICCTLADLTSECEEIISIFFENKIYEKLLSIIKADCEDVKKQALFVIYESACVCDENQIMKLAQIGIIKELISCIKWKKWRPIILEALSLFIEKVPIIL</sequence>
<gene>
    <name evidence="5" type="ORF">BSTOLATCC_MIC50812</name>
</gene>
<accession>A0AAU9JQX9</accession>
<evidence type="ECO:0008006" key="7">
    <source>
        <dbReference type="Google" id="ProtNLM"/>
    </source>
</evidence>
<organism evidence="5 6">
    <name type="scientific">Blepharisma stoltei</name>
    <dbReference type="NCBI Taxonomy" id="1481888"/>
    <lineage>
        <taxon>Eukaryota</taxon>
        <taxon>Sar</taxon>
        <taxon>Alveolata</taxon>
        <taxon>Ciliophora</taxon>
        <taxon>Postciliodesmatophora</taxon>
        <taxon>Heterotrichea</taxon>
        <taxon>Heterotrichida</taxon>
        <taxon>Blepharismidae</taxon>
        <taxon>Blepharisma</taxon>
    </lineage>
</organism>
<dbReference type="Proteomes" id="UP001162131">
    <property type="component" value="Unassembled WGS sequence"/>
</dbReference>
<keyword evidence="2" id="KW-0813">Transport</keyword>
<dbReference type="EMBL" id="CAJZBQ010000051">
    <property type="protein sequence ID" value="CAG9330212.1"/>
    <property type="molecule type" value="Genomic_DNA"/>
</dbReference>
<evidence type="ECO:0000256" key="3">
    <source>
        <dbReference type="ARBA" id="ARBA00022927"/>
    </source>
</evidence>
<keyword evidence="6" id="KW-1185">Reference proteome</keyword>
<comment type="similarity">
    <text evidence="1">Belongs to the importin alpha family.</text>
</comment>
<dbReference type="AlphaFoldDB" id="A0AAU9JQX9"/>
<dbReference type="GO" id="GO:0015031">
    <property type="term" value="P:protein transport"/>
    <property type="evidence" value="ECO:0007669"/>
    <property type="project" value="UniProtKB-KW"/>
</dbReference>
<protein>
    <recommendedName>
        <fullName evidence="7">Importin subunit alpha</fullName>
    </recommendedName>
</protein>
<evidence type="ECO:0000313" key="6">
    <source>
        <dbReference type="Proteomes" id="UP001162131"/>
    </source>
</evidence>
<dbReference type="SMART" id="SM00185">
    <property type="entry name" value="ARM"/>
    <property type="match status" value="3"/>
</dbReference>